<dbReference type="Pfam" id="PF02861">
    <property type="entry name" value="Clp_N"/>
    <property type="match status" value="1"/>
</dbReference>
<dbReference type="PROSITE" id="PS00870">
    <property type="entry name" value="CLPAB_1"/>
    <property type="match status" value="1"/>
</dbReference>
<dbReference type="Pfam" id="PF07724">
    <property type="entry name" value="AAA_2"/>
    <property type="match status" value="1"/>
</dbReference>
<evidence type="ECO:0000256" key="3">
    <source>
        <dbReference type="ARBA" id="ARBA00022840"/>
    </source>
</evidence>
<dbReference type="InterPro" id="IPR003959">
    <property type="entry name" value="ATPase_AAA_core"/>
</dbReference>
<dbReference type="InterPro" id="IPR004176">
    <property type="entry name" value="Clp_R_N"/>
</dbReference>
<comment type="similarity">
    <text evidence="6">Belongs to the ClpA/ClpB family.</text>
</comment>
<dbReference type="PRINTS" id="PR00300">
    <property type="entry name" value="CLPPROTEASEA"/>
</dbReference>
<comment type="caution">
    <text evidence="9">The sequence shown here is derived from an EMBL/GenBank/DDBJ whole genome shotgun (WGS) entry which is preliminary data.</text>
</comment>
<dbReference type="Proteomes" id="UP000178895">
    <property type="component" value="Unassembled WGS sequence"/>
</dbReference>
<dbReference type="InterPro" id="IPR027417">
    <property type="entry name" value="P-loop_NTPase"/>
</dbReference>
<evidence type="ECO:0000313" key="10">
    <source>
        <dbReference type="Proteomes" id="UP000178895"/>
    </source>
</evidence>
<dbReference type="EMBL" id="MFQY01000004">
    <property type="protein sequence ID" value="OGH90354.1"/>
    <property type="molecule type" value="Genomic_DNA"/>
</dbReference>
<protein>
    <recommendedName>
        <fullName evidence="8">Clp R domain-containing protein</fullName>
    </recommendedName>
</protein>
<sequence>MQPEKLIENFSTHMKSIIARSISLASSLNYDNVSPLHILYTITEETGSIAGEILYRTRLEPKTILEYLQAGAPKFKSNKTFPELDAGSKSALEKAMLISYEKGHTYIGSEHLLYGLLKINDKPINDILKQNGIKLKLLFQEIDTILQSTTHFPNMESVQDAIEEIQDLGAEPLPNFPPMPGGGLLRNKKEKNSGALFMFTTNLTDKKEAEKFDPIIGREKEIDRLINILSRRTKNNPVLVGEPGVGKTAIVEGLAKKISLGDVPDILKNKKILSLDLTLLIAGTIYRGEFESRLKQIIDEISGRPDYILFIDEIHNIIGAGSNQGTMDAANILKPALSRGLLRCIGATTIDEYKKHITSDPALERRFQSINVEEPSPEETVGILKGIKKYYEDFHNVNLTDEAINSAVELSARFVHDNFLPDKAIDLIDEASAQVRATRKTSPLQKKLEKLESDSQKTRADKENAIKKEKFDLACELKDKEKKIAEKISLLQKQMEREKRPARKKVDAADIAKVLSNKVNIPVDFLLSNEWDRLQKLKNNLKQHIIGQDHVVEELAQSLSKSYIRLTETKKPFASFLFAGPSGVGKTEMAKALARELFMDEKALIRLDMSEYAEQHSISRLLGSPAGYVGYKERNRFTDELKNKPYAILLFDEFDKAHADVQKLLLQILDEGELTDGQGKKIHLRHSIIILTTNLGADLYKSAGIGFGNEAQNKESTLNNEVRLSVTNKLKEELGNSLFSRIQTTCLFSPLNKENVKKIIAKNLKTLSDGLQSRQSIKITPDDMALSELASVVHSNDTGARNAEKIIQDCVYDLIIDIIKNHQPKAGQPRAEKKEYILTKQNNEYRLI</sequence>
<dbReference type="GO" id="GO:0016887">
    <property type="term" value="F:ATP hydrolysis activity"/>
    <property type="evidence" value="ECO:0007669"/>
    <property type="project" value="InterPro"/>
</dbReference>
<accession>A0A1F6P324</accession>
<dbReference type="SUPFAM" id="SSF52540">
    <property type="entry name" value="P-loop containing nucleoside triphosphate hydrolases"/>
    <property type="match status" value="2"/>
</dbReference>
<dbReference type="SMART" id="SM00382">
    <property type="entry name" value="AAA"/>
    <property type="match status" value="2"/>
</dbReference>
<dbReference type="PROSITE" id="PS00871">
    <property type="entry name" value="CLPAB_2"/>
    <property type="match status" value="1"/>
</dbReference>
<dbReference type="InterPro" id="IPR019489">
    <property type="entry name" value="Clp_ATPase_C"/>
</dbReference>
<evidence type="ECO:0000259" key="8">
    <source>
        <dbReference type="PROSITE" id="PS51903"/>
    </source>
</evidence>
<dbReference type="CDD" id="cd00009">
    <property type="entry name" value="AAA"/>
    <property type="match status" value="1"/>
</dbReference>
<dbReference type="FunFam" id="3.40.50.300:FF:000010">
    <property type="entry name" value="Chaperone clpB 1, putative"/>
    <property type="match status" value="1"/>
</dbReference>
<name>A0A1F6P324_9BACT</name>
<dbReference type="GO" id="GO:0034605">
    <property type="term" value="P:cellular response to heat"/>
    <property type="evidence" value="ECO:0007669"/>
    <property type="project" value="TreeGrafter"/>
</dbReference>
<dbReference type="Gene3D" id="3.40.50.300">
    <property type="entry name" value="P-loop containing nucleotide triphosphate hydrolases"/>
    <property type="match status" value="2"/>
</dbReference>
<evidence type="ECO:0000256" key="1">
    <source>
        <dbReference type="ARBA" id="ARBA00022737"/>
    </source>
</evidence>
<keyword evidence="2 6" id="KW-0547">Nucleotide-binding</keyword>
<evidence type="ECO:0000256" key="2">
    <source>
        <dbReference type="ARBA" id="ARBA00022741"/>
    </source>
</evidence>
<evidence type="ECO:0000256" key="6">
    <source>
        <dbReference type="RuleBase" id="RU004432"/>
    </source>
</evidence>
<reference evidence="9 10" key="1">
    <citation type="journal article" date="2016" name="Nat. Commun.">
        <title>Thousands of microbial genomes shed light on interconnected biogeochemical processes in an aquifer system.</title>
        <authorList>
            <person name="Anantharaman K."/>
            <person name="Brown C.T."/>
            <person name="Hug L.A."/>
            <person name="Sharon I."/>
            <person name="Castelle C.J."/>
            <person name="Probst A.J."/>
            <person name="Thomas B.C."/>
            <person name="Singh A."/>
            <person name="Wilkins M.J."/>
            <person name="Karaoz U."/>
            <person name="Brodie E.L."/>
            <person name="Williams K.H."/>
            <person name="Hubbard S.S."/>
            <person name="Banfield J.F."/>
        </authorList>
    </citation>
    <scope>NUCLEOTIDE SEQUENCE [LARGE SCALE GENOMIC DNA]</scope>
</reference>
<dbReference type="SUPFAM" id="SSF81923">
    <property type="entry name" value="Double Clp-N motif"/>
    <property type="match status" value="1"/>
</dbReference>
<dbReference type="Gene3D" id="1.10.8.60">
    <property type="match status" value="2"/>
</dbReference>
<dbReference type="InterPro" id="IPR036628">
    <property type="entry name" value="Clp_N_dom_sf"/>
</dbReference>
<feature type="coiled-coil region" evidence="7">
    <location>
        <begin position="448"/>
        <end position="497"/>
    </location>
</feature>
<organism evidence="9 10">
    <name type="scientific">Candidatus Magasanikbacteria bacterium RIFOXYC2_FULL_40_16</name>
    <dbReference type="NCBI Taxonomy" id="1798703"/>
    <lineage>
        <taxon>Bacteria</taxon>
        <taxon>Candidatus Magasanikiibacteriota</taxon>
    </lineage>
</organism>
<dbReference type="InterPro" id="IPR018368">
    <property type="entry name" value="ClpA/B_CS1"/>
</dbReference>
<dbReference type="Pfam" id="PF00004">
    <property type="entry name" value="AAA"/>
    <property type="match status" value="1"/>
</dbReference>
<dbReference type="PANTHER" id="PTHR11638">
    <property type="entry name" value="ATP-DEPENDENT CLP PROTEASE"/>
    <property type="match status" value="1"/>
</dbReference>
<keyword evidence="3 6" id="KW-0067">ATP-binding</keyword>
<dbReference type="InterPro" id="IPR001270">
    <property type="entry name" value="ClpA/B"/>
</dbReference>
<dbReference type="InterPro" id="IPR041546">
    <property type="entry name" value="ClpA/ClpB_AAA_lid"/>
</dbReference>
<dbReference type="AlphaFoldDB" id="A0A1F6P324"/>
<dbReference type="PANTHER" id="PTHR11638:SF18">
    <property type="entry name" value="HEAT SHOCK PROTEIN 104"/>
    <property type="match status" value="1"/>
</dbReference>
<dbReference type="GO" id="GO:0005524">
    <property type="term" value="F:ATP binding"/>
    <property type="evidence" value="ECO:0007669"/>
    <property type="project" value="UniProtKB-KW"/>
</dbReference>
<keyword evidence="1 5" id="KW-0677">Repeat</keyword>
<keyword evidence="4 6" id="KW-0143">Chaperone</keyword>
<gene>
    <name evidence="9" type="ORF">A2469_01750</name>
</gene>
<dbReference type="Pfam" id="PF17871">
    <property type="entry name" value="AAA_lid_9"/>
    <property type="match status" value="1"/>
</dbReference>
<dbReference type="Pfam" id="PF10431">
    <property type="entry name" value="ClpB_D2-small"/>
    <property type="match status" value="1"/>
</dbReference>
<dbReference type="InterPro" id="IPR028299">
    <property type="entry name" value="ClpA/B_CS2"/>
</dbReference>
<feature type="domain" description="Clp R" evidence="8">
    <location>
        <begin position="7"/>
        <end position="148"/>
    </location>
</feature>
<proteinExistence type="inferred from homology"/>
<evidence type="ECO:0000256" key="5">
    <source>
        <dbReference type="PROSITE-ProRule" id="PRU01251"/>
    </source>
</evidence>
<keyword evidence="7" id="KW-0175">Coiled coil</keyword>
<dbReference type="Gene3D" id="1.10.1780.10">
    <property type="entry name" value="Clp, N-terminal domain"/>
    <property type="match status" value="1"/>
</dbReference>
<dbReference type="GO" id="GO:0005737">
    <property type="term" value="C:cytoplasm"/>
    <property type="evidence" value="ECO:0007669"/>
    <property type="project" value="TreeGrafter"/>
</dbReference>
<dbReference type="PROSITE" id="PS51903">
    <property type="entry name" value="CLP_R"/>
    <property type="match status" value="1"/>
</dbReference>
<evidence type="ECO:0000256" key="4">
    <source>
        <dbReference type="ARBA" id="ARBA00023186"/>
    </source>
</evidence>
<dbReference type="Gene3D" id="4.10.860.10">
    <property type="entry name" value="UVR domain"/>
    <property type="match status" value="1"/>
</dbReference>
<evidence type="ECO:0000256" key="7">
    <source>
        <dbReference type="SAM" id="Coils"/>
    </source>
</evidence>
<evidence type="ECO:0000313" key="9">
    <source>
        <dbReference type="EMBL" id="OGH90354.1"/>
    </source>
</evidence>
<dbReference type="InterPro" id="IPR003593">
    <property type="entry name" value="AAA+_ATPase"/>
</dbReference>
<dbReference type="InterPro" id="IPR050130">
    <property type="entry name" value="ClpA_ClpB"/>
</dbReference>
<dbReference type="CDD" id="cd19499">
    <property type="entry name" value="RecA-like_ClpB_Hsp104-like"/>
    <property type="match status" value="1"/>
</dbReference>